<keyword evidence="2" id="KW-0614">Plasmid</keyword>
<geneLocation type="plasmid" evidence="2 4">
    <name>megaplasmid</name>
</geneLocation>
<keyword evidence="4" id="KW-1185">Reference proteome</keyword>
<feature type="compositionally biased region" description="Polar residues" evidence="1">
    <location>
        <begin position="106"/>
        <end position="123"/>
    </location>
</feature>
<evidence type="ECO:0000313" key="2">
    <source>
        <dbReference type="EMBL" id="WXK38034.1"/>
    </source>
</evidence>
<dbReference type="Pfam" id="PF17342">
    <property type="entry name" value="DUF5372"/>
    <property type="match status" value="1"/>
</dbReference>
<reference evidence="2 4" key="1">
    <citation type="submission" date="2020-09" db="EMBL/GenBank/DDBJ databases">
        <title>Genome sequences of Mycetohabitans spp.</title>
        <authorList>
            <person name="Carter M.E."/>
            <person name="Carpenter S.C.D."/>
            <person name="Bogdanove A.J."/>
        </authorList>
    </citation>
    <scope>NUCLEOTIDE SEQUENCE [LARGE SCALE GENOMIC DNA]</scope>
    <source>
        <strain evidence="2 4">B12</strain>
        <plasmid evidence="2 4">megaplasmid</plasmid>
    </source>
</reference>
<dbReference type="Proteomes" id="UP001493153">
    <property type="component" value="Chromosome"/>
</dbReference>
<evidence type="ECO:0000313" key="4">
    <source>
        <dbReference type="Proteomes" id="UP001493153"/>
    </source>
</evidence>
<dbReference type="EMBL" id="CP062176">
    <property type="protein sequence ID" value="WXK40625.1"/>
    <property type="molecule type" value="Genomic_DNA"/>
</dbReference>
<proteinExistence type="predicted"/>
<name>A0ABZ2PSH3_9BURK</name>
<feature type="region of interest" description="Disordered" evidence="1">
    <location>
        <begin position="81"/>
        <end position="141"/>
    </location>
</feature>
<dbReference type="InterPro" id="IPR035315">
    <property type="entry name" value="DUF5372"/>
</dbReference>
<sequence>MPESVVITRAGHPFTGQRLQVLSRQLRVGQPHLLLLLPDQSRGLIPADWTDLASNNTPATDALGSLDDLLRARLIIDALLRQTEQESNDATEPGLPGSVPGRRRSVATTRRSNARSGDQQARSGNRKGRSGQQPSELAGDQ</sequence>
<accession>A0ABZ2PSH3</accession>
<gene>
    <name evidence="2" type="ORF">IHE29_01530</name>
    <name evidence="3" type="ORF">IHE29_15725</name>
</gene>
<dbReference type="EMBL" id="CP062175">
    <property type="protein sequence ID" value="WXK38034.1"/>
    <property type="molecule type" value="Genomic_DNA"/>
</dbReference>
<dbReference type="Proteomes" id="UP001493153">
    <property type="component" value="Plasmid megaplasmid"/>
</dbReference>
<organism evidence="2 4">
    <name type="scientific">Mycetohabitans rhizoxinica</name>
    <dbReference type="NCBI Taxonomy" id="412963"/>
    <lineage>
        <taxon>Bacteria</taxon>
        <taxon>Pseudomonadati</taxon>
        <taxon>Pseudomonadota</taxon>
        <taxon>Betaproteobacteria</taxon>
        <taxon>Burkholderiales</taxon>
        <taxon>Burkholderiaceae</taxon>
        <taxon>Mycetohabitans</taxon>
    </lineage>
</organism>
<evidence type="ECO:0000313" key="3">
    <source>
        <dbReference type="EMBL" id="WXK40625.1"/>
    </source>
</evidence>
<protein>
    <submittedName>
        <fullName evidence="2">Uncharacterized protein</fullName>
    </submittedName>
</protein>
<evidence type="ECO:0000256" key="1">
    <source>
        <dbReference type="SAM" id="MobiDB-lite"/>
    </source>
</evidence>